<reference evidence="9 10" key="1">
    <citation type="submission" date="2016-06" db="EMBL/GenBank/DDBJ databases">
        <authorList>
            <person name="Olsen C.W."/>
            <person name="Carey S."/>
            <person name="Hinshaw L."/>
            <person name="Karasin A.I."/>
        </authorList>
    </citation>
    <scope>NUCLEOTIDE SEQUENCE [LARGE SCALE GENOMIC DNA]</scope>
    <source>
        <strain evidence="9 10">LZ-22</strain>
    </source>
</reference>
<dbReference type="InterPro" id="IPR014755">
    <property type="entry name" value="Cu-Rt/internalin_Ig-like"/>
</dbReference>
<keyword evidence="3" id="KW-0677">Repeat</keyword>
<dbReference type="Gene3D" id="2.60.40.1220">
    <property type="match status" value="1"/>
</dbReference>
<dbReference type="AlphaFoldDB" id="A0A1G6GFS9"/>
<feature type="repeat" description="WD" evidence="4">
    <location>
        <begin position="207"/>
        <end position="248"/>
    </location>
</feature>
<feature type="repeat" description="WD" evidence="4">
    <location>
        <begin position="291"/>
        <end position="332"/>
    </location>
</feature>
<dbReference type="EMBL" id="FMYF01000002">
    <property type="protein sequence ID" value="SDB80683.1"/>
    <property type="molecule type" value="Genomic_DNA"/>
</dbReference>
<evidence type="ECO:0000256" key="6">
    <source>
        <dbReference type="SAM" id="SignalP"/>
    </source>
</evidence>
<evidence type="ECO:0000313" key="9">
    <source>
        <dbReference type="EMBL" id="SDB80683.1"/>
    </source>
</evidence>
<dbReference type="CDD" id="cd00200">
    <property type="entry name" value="WD40"/>
    <property type="match status" value="1"/>
</dbReference>
<feature type="repeat" description="WD" evidence="4">
    <location>
        <begin position="249"/>
        <end position="290"/>
    </location>
</feature>
<evidence type="ECO:0000256" key="2">
    <source>
        <dbReference type="ARBA" id="ARBA00022729"/>
    </source>
</evidence>
<dbReference type="PANTHER" id="PTHR19848:SF8">
    <property type="entry name" value="F-BOX AND WD REPEAT DOMAIN CONTAINING 7"/>
    <property type="match status" value="1"/>
</dbReference>
<sequence length="1272" mass="131933">MESVSDPVGMLRVRRVIALLLVALLAFLGAIGASPVHAAEPAPPVNAMAYSPDGKLLAVGTQDSRVLLYDPSSGALLRTLDSASTQPVTSLAFDPQGQVLAVGSRDSTITLWNPATGEQSRVLTGHEAAVRAVAFSPDGRTLVSGGEDSRVLLWNLGSGRAEAAITGIRDFVTAVATSPDGKRIAVASKDARIYLYDAASRAQQRTMSGHSAEITSIAFSADGTSLVSASADSTAKLWDVGAGVERRAFKGHTGALTGVGFALKGRAIVTSGEDGTVRVWNPVSGAEIGVLRNQQVPVRAVAVSPDGTSIAGGRRDGQVRTWSAATNQLQRSIDITAAPAPTPEPGTGTLTPQAQVGPTAASLSQGPGGPILVVTDATDPYSTYYAEILRTEGLNNFATADLSTVTAAGLASYDVVVLGAAALTSAQATTFSDWVGTGGNLIAMRPDADLAGLLGLAPSTGTLADGYLQVDTSRAPGNGIVGETIQFHGTADRYALAGARAVATLYSDATTATTNPAVTLRSVGTNGGEAAAFTYDLARSVVYSRQGNPAWSGQERDGYTPIRSDDLYFGATTKNPQRDWVDLSKVGIPQADEQQRLLANLVLTMNADRKPLPRFWYLPRGLNAAVVMTGDDHGNGGTAGRFDKFLADSPAGCSVADWECIRGTSYIYPSTPLTNNQAAAYDAQGFEVGLHVTTNCSDWTPTSLRSDYSSQLASFASKYTGIPAPTTNRTHCIVWSDWSTQATVERENNIRLDTNYYYWPSSWIQDRPGDFTGSAMPMRFADSTGAMTDVYQATSQMTDESGQTWPRTIDSLLDSANGPQGYYGVYTINAHTDTTDSVEADAVVASAKAHGVPVVTAKQMLTWLDGRNSSSFANLSWSANRLAFTVAPGAGARNLDMMIPTNSSTGSLASVTVDGVPASFTTRTIKGIRYAFVNATSGSYVATYSADTTAPTIGSTSPAAGATNVALSTAVTATASEALDPASVTGSTVRLLDPASNQVPATVSYDATSNSIRLAPTSSLAADTKYTATISGGGDGPAVTDLAGNRLAASVTWTFTTQSAPTGPFTIWPASATPATPSVSDPNAVELGVRFRSDVAGNVTGIRFWKGTQNTGTHTGSLWTTTGTRLASAVFSNETASGWQEVKFSTPVAITAGTTYVASYHTTSGNYAGDNDAFATAGVDNPPLHALRDGLDGADGVYAYSSTSTFPTQTWRSSNYWVDVVLDTGAPVADTTAPKVVSVSPVSGATGVGVSSGVSAVFDEAIDPATVSSSTV</sequence>
<dbReference type="Pfam" id="PF00400">
    <property type="entry name" value="WD40"/>
    <property type="match status" value="7"/>
</dbReference>
<dbReference type="PANTHER" id="PTHR19848">
    <property type="entry name" value="WD40 REPEAT PROTEIN"/>
    <property type="match status" value="1"/>
</dbReference>
<evidence type="ECO:0000256" key="5">
    <source>
        <dbReference type="SAM" id="MobiDB-lite"/>
    </source>
</evidence>
<dbReference type="InterPro" id="IPR032812">
    <property type="entry name" value="SbsA_Ig"/>
</dbReference>
<dbReference type="Proteomes" id="UP000199086">
    <property type="component" value="Unassembled WGS sequence"/>
</dbReference>
<feature type="repeat" description="WD" evidence="4">
    <location>
        <begin position="81"/>
        <end position="122"/>
    </location>
</feature>
<evidence type="ECO:0000313" key="10">
    <source>
        <dbReference type="Proteomes" id="UP000199086"/>
    </source>
</evidence>
<dbReference type="InterPro" id="IPR020472">
    <property type="entry name" value="WD40_PAC1"/>
</dbReference>
<dbReference type="SUPFAM" id="SSF52317">
    <property type="entry name" value="Class I glutamine amidotransferase-like"/>
    <property type="match status" value="1"/>
</dbReference>
<feature type="repeat" description="WD" evidence="4">
    <location>
        <begin position="165"/>
        <end position="206"/>
    </location>
</feature>
<organism evidence="9 10">
    <name type="scientific">Raineyella antarctica</name>
    <dbReference type="NCBI Taxonomy" id="1577474"/>
    <lineage>
        <taxon>Bacteria</taxon>
        <taxon>Bacillati</taxon>
        <taxon>Actinomycetota</taxon>
        <taxon>Actinomycetes</taxon>
        <taxon>Propionibacteriales</taxon>
        <taxon>Propionibacteriaceae</taxon>
        <taxon>Raineyella</taxon>
    </lineage>
</organism>
<dbReference type="Pfam" id="PF13205">
    <property type="entry name" value="Big_5"/>
    <property type="match status" value="2"/>
</dbReference>
<name>A0A1G6GFS9_9ACTN</name>
<dbReference type="InterPro" id="IPR029062">
    <property type="entry name" value="Class_I_gatase-like"/>
</dbReference>
<dbReference type="PROSITE" id="PS50294">
    <property type="entry name" value="WD_REPEATS_REGION"/>
    <property type="match status" value="5"/>
</dbReference>
<feature type="domain" description="SbsA Ig-like" evidence="7">
    <location>
        <begin position="947"/>
        <end position="1057"/>
    </location>
</feature>
<protein>
    <submittedName>
        <fullName evidence="9">WD domain-containing protein, G-beta repeat-containing protein</fullName>
    </submittedName>
</protein>
<feature type="region of interest" description="Disordered" evidence="5">
    <location>
        <begin position="337"/>
        <end position="369"/>
    </location>
</feature>
<feature type="repeat" description="WD" evidence="4">
    <location>
        <begin position="123"/>
        <end position="164"/>
    </location>
</feature>
<dbReference type="SUPFAM" id="SSF50978">
    <property type="entry name" value="WD40 repeat-like"/>
    <property type="match status" value="1"/>
</dbReference>
<evidence type="ECO:0000259" key="8">
    <source>
        <dbReference type="Pfam" id="PF13313"/>
    </source>
</evidence>
<feature type="domain" description="DUF4082" evidence="8">
    <location>
        <begin position="1072"/>
        <end position="1218"/>
    </location>
</feature>
<dbReference type="Pfam" id="PF13313">
    <property type="entry name" value="DUF4082"/>
    <property type="match status" value="1"/>
</dbReference>
<evidence type="ECO:0000256" key="3">
    <source>
        <dbReference type="ARBA" id="ARBA00022737"/>
    </source>
</evidence>
<accession>A0A1G6GFS9</accession>
<dbReference type="Gene3D" id="2.130.10.10">
    <property type="entry name" value="YVTN repeat-like/Quinoprotein amine dehydrogenase"/>
    <property type="match status" value="2"/>
</dbReference>
<proteinExistence type="predicted"/>
<dbReference type="SMART" id="SM00320">
    <property type="entry name" value="WD40"/>
    <property type="match status" value="7"/>
</dbReference>
<feature type="domain" description="SbsA Ig-like" evidence="7">
    <location>
        <begin position="1230"/>
        <end position="1271"/>
    </location>
</feature>
<dbReference type="PROSITE" id="PS50082">
    <property type="entry name" value="WD_REPEATS_2"/>
    <property type="match status" value="7"/>
</dbReference>
<dbReference type="STRING" id="1577474.GA0111570_102475"/>
<dbReference type="InterPro" id="IPR036322">
    <property type="entry name" value="WD40_repeat_dom_sf"/>
</dbReference>
<dbReference type="InterPro" id="IPR001680">
    <property type="entry name" value="WD40_rpt"/>
</dbReference>
<keyword evidence="2 6" id="KW-0732">Signal</keyword>
<dbReference type="PROSITE" id="PS00678">
    <property type="entry name" value="WD_REPEATS_1"/>
    <property type="match status" value="2"/>
</dbReference>
<feature type="repeat" description="WD" evidence="4">
    <location>
        <begin position="45"/>
        <end position="79"/>
    </location>
</feature>
<dbReference type="PRINTS" id="PR00320">
    <property type="entry name" value="GPROTEINBRPT"/>
</dbReference>
<feature type="compositionally biased region" description="Polar residues" evidence="5">
    <location>
        <begin position="353"/>
        <end position="365"/>
    </location>
</feature>
<evidence type="ECO:0000256" key="4">
    <source>
        <dbReference type="PROSITE-ProRule" id="PRU00221"/>
    </source>
</evidence>
<feature type="signal peptide" evidence="6">
    <location>
        <begin position="1"/>
        <end position="38"/>
    </location>
</feature>
<keyword evidence="10" id="KW-1185">Reference proteome</keyword>
<evidence type="ECO:0000259" key="7">
    <source>
        <dbReference type="Pfam" id="PF13205"/>
    </source>
</evidence>
<feature type="non-terminal residue" evidence="9">
    <location>
        <position position="1272"/>
    </location>
</feature>
<feature type="chain" id="PRO_5011545634" evidence="6">
    <location>
        <begin position="39"/>
        <end position="1272"/>
    </location>
</feature>
<dbReference type="InterPro" id="IPR015943">
    <property type="entry name" value="WD40/YVTN_repeat-like_dom_sf"/>
</dbReference>
<evidence type="ECO:0000256" key="1">
    <source>
        <dbReference type="ARBA" id="ARBA00022574"/>
    </source>
</evidence>
<keyword evidence="1 4" id="KW-0853">WD repeat</keyword>
<gene>
    <name evidence="9" type="ORF">GA0111570_102475</name>
</gene>
<dbReference type="InterPro" id="IPR019775">
    <property type="entry name" value="WD40_repeat_CS"/>
</dbReference>
<dbReference type="InterPro" id="IPR025141">
    <property type="entry name" value="DUF4082"/>
</dbReference>